<keyword evidence="2" id="KW-0813">Transport</keyword>
<dbReference type="FunFam" id="1.20.1250.20:FF:000409">
    <property type="entry name" value="MFS general substrate transporter"/>
    <property type="match status" value="1"/>
</dbReference>
<evidence type="ECO:0000256" key="2">
    <source>
        <dbReference type="ARBA" id="ARBA00022448"/>
    </source>
</evidence>
<proteinExistence type="predicted"/>
<feature type="transmembrane region" description="Helical" evidence="6">
    <location>
        <begin position="292"/>
        <end position="317"/>
    </location>
</feature>
<evidence type="ECO:0000313" key="8">
    <source>
        <dbReference type="EMBL" id="KAF2403916.1"/>
    </source>
</evidence>
<keyword evidence="5 6" id="KW-0472">Membrane</keyword>
<feature type="transmembrane region" description="Helical" evidence="6">
    <location>
        <begin position="125"/>
        <end position="143"/>
    </location>
</feature>
<evidence type="ECO:0000256" key="5">
    <source>
        <dbReference type="ARBA" id="ARBA00023136"/>
    </source>
</evidence>
<evidence type="ECO:0000256" key="6">
    <source>
        <dbReference type="SAM" id="Phobius"/>
    </source>
</evidence>
<evidence type="ECO:0000256" key="4">
    <source>
        <dbReference type="ARBA" id="ARBA00022989"/>
    </source>
</evidence>
<feature type="transmembrane region" description="Helical" evidence="6">
    <location>
        <begin position="59"/>
        <end position="87"/>
    </location>
</feature>
<evidence type="ECO:0000256" key="3">
    <source>
        <dbReference type="ARBA" id="ARBA00022692"/>
    </source>
</evidence>
<dbReference type="GO" id="GO:0016020">
    <property type="term" value="C:membrane"/>
    <property type="evidence" value="ECO:0007669"/>
    <property type="project" value="UniProtKB-SubCell"/>
</dbReference>
<dbReference type="Pfam" id="PF07690">
    <property type="entry name" value="MFS_1"/>
    <property type="match status" value="1"/>
</dbReference>
<dbReference type="AlphaFoldDB" id="A0A6G1I717"/>
<dbReference type="SUPFAM" id="SSF103473">
    <property type="entry name" value="MFS general substrate transporter"/>
    <property type="match status" value="1"/>
</dbReference>
<feature type="transmembrane region" description="Helical" evidence="6">
    <location>
        <begin position="220"/>
        <end position="243"/>
    </location>
</feature>
<evidence type="ECO:0000313" key="9">
    <source>
        <dbReference type="Proteomes" id="UP000799640"/>
    </source>
</evidence>
<protein>
    <submittedName>
        <fullName evidence="8">MFS general substrate transporter</fullName>
    </submittedName>
</protein>
<dbReference type="FunFam" id="1.20.1250.20:FF:000511">
    <property type="entry name" value="MFS general substrate transporter"/>
    <property type="match status" value="1"/>
</dbReference>
<dbReference type="PANTHER" id="PTHR43791:SF47">
    <property type="entry name" value="MAJOR FACILITATOR SUPERFAMILY (MFS) PROFILE DOMAIN-CONTAINING PROTEIN-RELATED"/>
    <property type="match status" value="1"/>
</dbReference>
<keyword evidence="3 6" id="KW-0812">Transmembrane</keyword>
<feature type="domain" description="Major facilitator superfamily (MFS) profile" evidence="7">
    <location>
        <begin position="59"/>
        <end position="475"/>
    </location>
</feature>
<sequence>MATTADVPFEKPSTVRDDGGVYVEKGAHTSPSSADDNSILHEFSPEEQKKIIHRVDRRLVTTVGIMYCISLMDRTNLGATMIAGMAIDLKLVGMRYSIITLVFFASYVVFQFPSTVVIRYLGPRLHLSVITLLWGICTIGMGFSKTWDTLAALRVILGILEAGFFPGCVYLLSTWYVRYDMHKRYSFFYIIGCVASGCSGILAFGLMQMQGLRGYKGWRWIFIMEGIITCLVAVYGWFGLVGFPDDKRRNKGFLTDRERRFIVARVNADRGDADTEPFDIRKFLGAGLDLKIWGFAMLFGMTTTVTYAIAYFLPVILRRGMGFGIGASQCLVAPPYALAGLNMWLTGWLGDKYRLRGPIILFNALLCIIGLPLIGWVHNVGVRYFGVFLVTAGANANVPAIMTYQANNIRGHWKRAFCSATLVGFGGIGGIIGSLVFRDQDAPTYLPGLWAALASQLIVIAIVLMLTPVFIRRNRQAERGERRIEGGDANFRYTL</sequence>
<dbReference type="PROSITE" id="PS50850">
    <property type="entry name" value="MFS"/>
    <property type="match status" value="1"/>
</dbReference>
<feature type="transmembrane region" description="Helical" evidence="6">
    <location>
        <begin position="449"/>
        <end position="471"/>
    </location>
</feature>
<evidence type="ECO:0000259" key="7">
    <source>
        <dbReference type="PROSITE" id="PS50850"/>
    </source>
</evidence>
<comment type="subcellular location">
    <subcellularLocation>
        <location evidence="1">Membrane</location>
        <topology evidence="1">Multi-pass membrane protein</topology>
    </subcellularLocation>
</comment>
<organism evidence="8 9">
    <name type="scientific">Trichodelitschia bisporula</name>
    <dbReference type="NCBI Taxonomy" id="703511"/>
    <lineage>
        <taxon>Eukaryota</taxon>
        <taxon>Fungi</taxon>
        <taxon>Dikarya</taxon>
        <taxon>Ascomycota</taxon>
        <taxon>Pezizomycotina</taxon>
        <taxon>Dothideomycetes</taxon>
        <taxon>Dothideomycetes incertae sedis</taxon>
        <taxon>Phaeotrichales</taxon>
        <taxon>Phaeotrichaceae</taxon>
        <taxon>Trichodelitschia</taxon>
    </lineage>
</organism>
<keyword evidence="4 6" id="KW-1133">Transmembrane helix</keyword>
<dbReference type="Proteomes" id="UP000799640">
    <property type="component" value="Unassembled WGS sequence"/>
</dbReference>
<feature type="transmembrane region" description="Helical" evidence="6">
    <location>
        <begin position="357"/>
        <end position="378"/>
    </location>
</feature>
<feature type="transmembrane region" description="Helical" evidence="6">
    <location>
        <begin position="323"/>
        <end position="345"/>
    </location>
</feature>
<feature type="transmembrane region" description="Helical" evidence="6">
    <location>
        <begin position="187"/>
        <end position="208"/>
    </location>
</feature>
<dbReference type="OrthoDB" id="3639251at2759"/>
<dbReference type="Gene3D" id="1.20.1250.20">
    <property type="entry name" value="MFS general substrate transporter like domains"/>
    <property type="match status" value="2"/>
</dbReference>
<evidence type="ECO:0000256" key="1">
    <source>
        <dbReference type="ARBA" id="ARBA00004141"/>
    </source>
</evidence>
<dbReference type="InterPro" id="IPR011701">
    <property type="entry name" value="MFS"/>
</dbReference>
<accession>A0A6G1I717</accession>
<dbReference type="GO" id="GO:0022857">
    <property type="term" value="F:transmembrane transporter activity"/>
    <property type="evidence" value="ECO:0007669"/>
    <property type="project" value="InterPro"/>
</dbReference>
<feature type="transmembrane region" description="Helical" evidence="6">
    <location>
        <begin position="155"/>
        <end position="175"/>
    </location>
</feature>
<feature type="transmembrane region" description="Helical" evidence="6">
    <location>
        <begin position="384"/>
        <end position="404"/>
    </location>
</feature>
<dbReference type="InterPro" id="IPR020846">
    <property type="entry name" value="MFS_dom"/>
</dbReference>
<dbReference type="InterPro" id="IPR036259">
    <property type="entry name" value="MFS_trans_sf"/>
</dbReference>
<feature type="transmembrane region" description="Helical" evidence="6">
    <location>
        <begin position="416"/>
        <end position="437"/>
    </location>
</feature>
<feature type="transmembrane region" description="Helical" evidence="6">
    <location>
        <begin position="93"/>
        <end position="113"/>
    </location>
</feature>
<dbReference type="EMBL" id="ML996689">
    <property type="protein sequence ID" value="KAF2403916.1"/>
    <property type="molecule type" value="Genomic_DNA"/>
</dbReference>
<dbReference type="PANTHER" id="PTHR43791">
    <property type="entry name" value="PERMEASE-RELATED"/>
    <property type="match status" value="1"/>
</dbReference>
<reference evidence="8" key="1">
    <citation type="journal article" date="2020" name="Stud. Mycol.">
        <title>101 Dothideomycetes genomes: a test case for predicting lifestyles and emergence of pathogens.</title>
        <authorList>
            <person name="Haridas S."/>
            <person name="Albert R."/>
            <person name="Binder M."/>
            <person name="Bloem J."/>
            <person name="Labutti K."/>
            <person name="Salamov A."/>
            <person name="Andreopoulos B."/>
            <person name="Baker S."/>
            <person name="Barry K."/>
            <person name="Bills G."/>
            <person name="Bluhm B."/>
            <person name="Cannon C."/>
            <person name="Castanera R."/>
            <person name="Culley D."/>
            <person name="Daum C."/>
            <person name="Ezra D."/>
            <person name="Gonzalez J."/>
            <person name="Henrissat B."/>
            <person name="Kuo A."/>
            <person name="Liang C."/>
            <person name="Lipzen A."/>
            <person name="Lutzoni F."/>
            <person name="Magnuson J."/>
            <person name="Mondo S."/>
            <person name="Nolan M."/>
            <person name="Ohm R."/>
            <person name="Pangilinan J."/>
            <person name="Park H.-J."/>
            <person name="Ramirez L."/>
            <person name="Alfaro M."/>
            <person name="Sun H."/>
            <person name="Tritt A."/>
            <person name="Yoshinaga Y."/>
            <person name="Zwiers L.-H."/>
            <person name="Turgeon B."/>
            <person name="Goodwin S."/>
            <person name="Spatafora J."/>
            <person name="Crous P."/>
            <person name="Grigoriev I."/>
        </authorList>
    </citation>
    <scope>NUCLEOTIDE SEQUENCE</scope>
    <source>
        <strain evidence="8">CBS 262.69</strain>
    </source>
</reference>
<keyword evidence="9" id="KW-1185">Reference proteome</keyword>
<name>A0A6G1I717_9PEZI</name>
<gene>
    <name evidence="8" type="ORF">EJ06DRAFT_471794</name>
</gene>